<comment type="caution">
    <text evidence="1">The sequence shown here is derived from an EMBL/GenBank/DDBJ whole genome shotgun (WGS) entry which is preliminary data.</text>
</comment>
<proteinExistence type="predicted"/>
<sequence length="86" mass="9310">MSYENVITVSTSEGTVVAVDPLPLLDGVVEGGWSKHRLVQVIKETASVAIAGIKLVPNRLILRLFSDERREMACAGSKQPVHQALL</sequence>
<keyword evidence="2" id="KW-1185">Reference proteome</keyword>
<evidence type="ECO:0000313" key="2">
    <source>
        <dbReference type="Proteomes" id="UP000887116"/>
    </source>
</evidence>
<dbReference type="AlphaFoldDB" id="A0A8X6GW83"/>
<dbReference type="EMBL" id="BMAO01036394">
    <property type="protein sequence ID" value="GFR10280.1"/>
    <property type="molecule type" value="Genomic_DNA"/>
</dbReference>
<protein>
    <submittedName>
        <fullName evidence="1">Uncharacterized protein</fullName>
    </submittedName>
</protein>
<organism evidence="1 2">
    <name type="scientific">Trichonephila clavata</name>
    <name type="common">Joro spider</name>
    <name type="synonym">Nephila clavata</name>
    <dbReference type="NCBI Taxonomy" id="2740835"/>
    <lineage>
        <taxon>Eukaryota</taxon>
        <taxon>Metazoa</taxon>
        <taxon>Ecdysozoa</taxon>
        <taxon>Arthropoda</taxon>
        <taxon>Chelicerata</taxon>
        <taxon>Arachnida</taxon>
        <taxon>Araneae</taxon>
        <taxon>Araneomorphae</taxon>
        <taxon>Entelegynae</taxon>
        <taxon>Araneoidea</taxon>
        <taxon>Nephilidae</taxon>
        <taxon>Trichonephila</taxon>
    </lineage>
</organism>
<name>A0A8X6GW83_TRICU</name>
<accession>A0A8X6GW83</accession>
<dbReference type="Proteomes" id="UP000887116">
    <property type="component" value="Unassembled WGS sequence"/>
</dbReference>
<evidence type="ECO:0000313" key="1">
    <source>
        <dbReference type="EMBL" id="GFR10280.1"/>
    </source>
</evidence>
<gene>
    <name evidence="1" type="ORF">TNCT_557951</name>
</gene>
<reference evidence="1" key="1">
    <citation type="submission" date="2020-07" db="EMBL/GenBank/DDBJ databases">
        <title>Multicomponent nature underlies the extraordinary mechanical properties of spider dragline silk.</title>
        <authorList>
            <person name="Kono N."/>
            <person name="Nakamura H."/>
            <person name="Mori M."/>
            <person name="Yoshida Y."/>
            <person name="Ohtoshi R."/>
            <person name="Malay A.D."/>
            <person name="Moran D.A.P."/>
            <person name="Tomita M."/>
            <person name="Numata K."/>
            <person name="Arakawa K."/>
        </authorList>
    </citation>
    <scope>NUCLEOTIDE SEQUENCE</scope>
</reference>